<dbReference type="AlphaFoldDB" id="A0A231GW66"/>
<evidence type="ECO:0000256" key="4">
    <source>
        <dbReference type="PROSITE-ProRule" id="PRU00335"/>
    </source>
</evidence>
<evidence type="ECO:0000256" key="1">
    <source>
        <dbReference type="ARBA" id="ARBA00023015"/>
    </source>
</evidence>
<dbReference type="RefSeq" id="WP_094027950.1">
    <property type="nucleotide sequence ID" value="NZ_NGAF01000025.1"/>
</dbReference>
<keyword evidence="7" id="KW-1185">Reference proteome</keyword>
<evidence type="ECO:0000313" key="7">
    <source>
        <dbReference type="Proteomes" id="UP000215506"/>
    </source>
</evidence>
<dbReference type="EMBL" id="NGAF01000025">
    <property type="protein sequence ID" value="OXR40867.1"/>
    <property type="molecule type" value="Genomic_DNA"/>
</dbReference>
<dbReference type="SUPFAM" id="SSF46689">
    <property type="entry name" value="Homeodomain-like"/>
    <property type="match status" value="1"/>
</dbReference>
<dbReference type="PANTHER" id="PTHR47506:SF6">
    <property type="entry name" value="HTH-TYPE TRANSCRIPTIONAL REPRESSOR NEMR"/>
    <property type="match status" value="1"/>
</dbReference>
<dbReference type="PANTHER" id="PTHR47506">
    <property type="entry name" value="TRANSCRIPTIONAL REGULATORY PROTEIN"/>
    <property type="match status" value="1"/>
</dbReference>
<dbReference type="PROSITE" id="PS50977">
    <property type="entry name" value="HTH_TETR_2"/>
    <property type="match status" value="1"/>
</dbReference>
<dbReference type="InterPro" id="IPR001647">
    <property type="entry name" value="HTH_TetR"/>
</dbReference>
<keyword evidence="2 4" id="KW-0238">DNA-binding</keyword>
<keyword evidence="1" id="KW-0805">Transcription regulation</keyword>
<evidence type="ECO:0000259" key="5">
    <source>
        <dbReference type="PROSITE" id="PS50977"/>
    </source>
</evidence>
<feature type="DNA-binding region" description="H-T-H motif" evidence="4">
    <location>
        <begin position="31"/>
        <end position="50"/>
    </location>
</feature>
<evidence type="ECO:0000256" key="2">
    <source>
        <dbReference type="ARBA" id="ARBA00023125"/>
    </source>
</evidence>
<keyword evidence="3" id="KW-0804">Transcription</keyword>
<proteinExistence type="predicted"/>
<feature type="domain" description="HTH tetR-type" evidence="5">
    <location>
        <begin position="8"/>
        <end position="68"/>
    </location>
</feature>
<gene>
    <name evidence="6" type="primary">betI_29</name>
    <name evidence="6" type="ORF">B7C42_07002</name>
</gene>
<name>A0A231GW66_9NOCA</name>
<protein>
    <submittedName>
        <fullName evidence="6">HTH-type transcriptional regulator BetI</fullName>
    </submittedName>
</protein>
<dbReference type="Pfam" id="PF00440">
    <property type="entry name" value="TetR_N"/>
    <property type="match status" value="1"/>
</dbReference>
<organism evidence="6 7">
    <name type="scientific">Nocardia cerradoensis</name>
    <dbReference type="NCBI Taxonomy" id="85688"/>
    <lineage>
        <taxon>Bacteria</taxon>
        <taxon>Bacillati</taxon>
        <taxon>Actinomycetota</taxon>
        <taxon>Actinomycetes</taxon>
        <taxon>Mycobacteriales</taxon>
        <taxon>Nocardiaceae</taxon>
        <taxon>Nocardia</taxon>
    </lineage>
</organism>
<sequence>MAGRPVDHQRRDELLDAVVDYTVEHGFSELSWGPVAAGVGVSPTTLVHHFGTKAHMLEAILERLRQRMFAATSDAAGAHPDLATAARAVWARTSAPQREAEFRLFFAVCGRALQAPQQFAEFLDHVVADWLTSLCQAQAPDADPETASRTATLVIATIRGLLLDLLATGDRDRVQGAAESFLSSLEVPPGPAPALDGRA</sequence>
<dbReference type="InterPro" id="IPR009057">
    <property type="entry name" value="Homeodomain-like_sf"/>
</dbReference>
<dbReference type="Proteomes" id="UP000215506">
    <property type="component" value="Unassembled WGS sequence"/>
</dbReference>
<accession>A0A231GW66</accession>
<dbReference type="GO" id="GO:0003677">
    <property type="term" value="F:DNA binding"/>
    <property type="evidence" value="ECO:0007669"/>
    <property type="project" value="UniProtKB-UniRule"/>
</dbReference>
<dbReference type="Gene3D" id="1.10.357.10">
    <property type="entry name" value="Tetracycline Repressor, domain 2"/>
    <property type="match status" value="1"/>
</dbReference>
<reference evidence="6 7" key="1">
    <citation type="submission" date="2017-07" db="EMBL/GenBank/DDBJ databases">
        <title>First draft Genome Sequence of Nocardia cerradoensis isolated from human infection.</title>
        <authorList>
            <person name="Carrasco G."/>
        </authorList>
    </citation>
    <scope>NUCLEOTIDE SEQUENCE [LARGE SCALE GENOMIC DNA]</scope>
    <source>
        <strain evidence="6 7">CNM20130759</strain>
    </source>
</reference>
<comment type="caution">
    <text evidence="6">The sequence shown here is derived from an EMBL/GenBank/DDBJ whole genome shotgun (WGS) entry which is preliminary data.</text>
</comment>
<evidence type="ECO:0000256" key="3">
    <source>
        <dbReference type="ARBA" id="ARBA00023163"/>
    </source>
</evidence>
<evidence type="ECO:0000313" key="6">
    <source>
        <dbReference type="EMBL" id="OXR40867.1"/>
    </source>
</evidence>